<dbReference type="SUPFAM" id="SSF51161">
    <property type="entry name" value="Trimeric LpxA-like enzymes"/>
    <property type="match status" value="1"/>
</dbReference>
<dbReference type="Gene3D" id="2.160.10.10">
    <property type="entry name" value="Hexapeptide repeat proteins"/>
    <property type="match status" value="1"/>
</dbReference>
<dbReference type="GO" id="GO:0016746">
    <property type="term" value="F:acyltransferase activity"/>
    <property type="evidence" value="ECO:0007669"/>
    <property type="project" value="UniProtKB-KW"/>
</dbReference>
<evidence type="ECO:0000256" key="1">
    <source>
        <dbReference type="ARBA" id="ARBA00007274"/>
    </source>
</evidence>
<name>A0A066UWK6_9VIBR</name>
<comment type="similarity">
    <text evidence="1">Belongs to the transferase hexapeptide repeat family.</text>
</comment>
<protein>
    <recommendedName>
        <fullName evidence="7">CatB-related O-acetyltransferase</fullName>
    </recommendedName>
</protein>
<evidence type="ECO:0000313" key="5">
    <source>
        <dbReference type="EMBL" id="KDN28628.1"/>
    </source>
</evidence>
<keyword evidence="4" id="KW-0012">Acyltransferase</keyword>
<dbReference type="PANTHER" id="PTHR43300">
    <property type="entry name" value="ACETYLTRANSFERASE"/>
    <property type="match status" value="1"/>
</dbReference>
<comment type="caution">
    <text evidence="5">The sequence shown here is derived from an EMBL/GenBank/DDBJ whole genome shotgun (WGS) entry which is preliminary data.</text>
</comment>
<dbReference type="RefSeq" id="WP_327196339.1">
    <property type="nucleotide sequence ID" value="NZ_JFFR01000018.1"/>
</dbReference>
<dbReference type="InterPro" id="IPR018357">
    <property type="entry name" value="Hexapep_transf_CS"/>
</dbReference>
<dbReference type="EMBL" id="JFFR01000018">
    <property type="protein sequence ID" value="KDN28628.1"/>
    <property type="molecule type" value="Genomic_DNA"/>
</dbReference>
<dbReference type="STRING" id="212667.VFDL14_15540"/>
<organism evidence="5 6">
    <name type="scientific">Vibrio fortis</name>
    <dbReference type="NCBI Taxonomy" id="212667"/>
    <lineage>
        <taxon>Bacteria</taxon>
        <taxon>Pseudomonadati</taxon>
        <taxon>Pseudomonadota</taxon>
        <taxon>Gammaproteobacteria</taxon>
        <taxon>Vibrionales</taxon>
        <taxon>Vibrionaceae</taxon>
        <taxon>Vibrio</taxon>
    </lineage>
</organism>
<dbReference type="AlphaFoldDB" id="A0A066UWK6"/>
<keyword evidence="6" id="KW-1185">Reference proteome</keyword>
<dbReference type="InterPro" id="IPR050179">
    <property type="entry name" value="Trans_hexapeptide_repeat"/>
</dbReference>
<dbReference type="InterPro" id="IPR011004">
    <property type="entry name" value="Trimer_LpxA-like_sf"/>
</dbReference>
<dbReference type="Proteomes" id="UP000027219">
    <property type="component" value="Unassembled WGS sequence"/>
</dbReference>
<dbReference type="PANTHER" id="PTHR43300:SF11">
    <property type="entry name" value="ACETYLTRANSFERASE RV3034C-RELATED"/>
    <property type="match status" value="1"/>
</dbReference>
<accession>A0A066UWK6</accession>
<proteinExistence type="inferred from homology"/>
<reference evidence="5 6" key="1">
    <citation type="submission" date="2014-02" db="EMBL/GenBank/DDBJ databases">
        <title>Vibrio fortis Dalian14 Genome Sequencing.</title>
        <authorList>
            <person name="Wang Y."/>
            <person name="Song L."/>
            <person name="Liu G."/>
            <person name="Ding J."/>
        </authorList>
    </citation>
    <scope>NUCLEOTIDE SEQUENCE [LARGE SCALE GENOMIC DNA]</scope>
    <source>
        <strain evidence="5 6">Dalian14</strain>
    </source>
</reference>
<dbReference type="Pfam" id="PF00132">
    <property type="entry name" value="Hexapep"/>
    <property type="match status" value="1"/>
</dbReference>
<evidence type="ECO:0000313" key="6">
    <source>
        <dbReference type="Proteomes" id="UP000027219"/>
    </source>
</evidence>
<evidence type="ECO:0000256" key="4">
    <source>
        <dbReference type="ARBA" id="ARBA00023315"/>
    </source>
</evidence>
<evidence type="ECO:0000256" key="2">
    <source>
        <dbReference type="ARBA" id="ARBA00022679"/>
    </source>
</evidence>
<sequence>MTDYNLSQHERATLDKYGHLLAKRRIGKKTLNPYHAIKLSYMRRKLCRDQHGKFKEGYRYISEKLFGFTVGKYSTGYEQFWSQTRLIESIGAFCNISADNVTVAGNHPLSMVSTNTFTYSKKPGFVSEDKSISHIANTQKIVIGNDVWIGANVILLPGVVIGDGAVIAAGAVVSKDVPAYAIVGGVPAKVIKYRFSEEIIKGLLDTQWWSWDDAKIKSHIPYMNTPEQFLEQLKTSKQ</sequence>
<dbReference type="InterPro" id="IPR001451">
    <property type="entry name" value="Hexapep"/>
</dbReference>
<gene>
    <name evidence="5" type="ORF">VFDL14_15540</name>
</gene>
<keyword evidence="2" id="KW-0808">Transferase</keyword>
<evidence type="ECO:0000256" key="3">
    <source>
        <dbReference type="ARBA" id="ARBA00022737"/>
    </source>
</evidence>
<evidence type="ECO:0008006" key="7">
    <source>
        <dbReference type="Google" id="ProtNLM"/>
    </source>
</evidence>
<dbReference type="PROSITE" id="PS00101">
    <property type="entry name" value="HEXAPEP_TRANSFERASES"/>
    <property type="match status" value="1"/>
</dbReference>
<dbReference type="CDD" id="cd03349">
    <property type="entry name" value="LbH_XAT"/>
    <property type="match status" value="1"/>
</dbReference>
<keyword evidence="3" id="KW-0677">Repeat</keyword>